<dbReference type="Proteomes" id="UP000887574">
    <property type="component" value="Unplaced"/>
</dbReference>
<feature type="compositionally biased region" description="Basic and acidic residues" evidence="2">
    <location>
        <begin position="267"/>
        <end position="277"/>
    </location>
</feature>
<keyword evidence="1" id="KW-0175">Coiled coil</keyword>
<feature type="compositionally biased region" description="Low complexity" evidence="2">
    <location>
        <begin position="492"/>
        <end position="501"/>
    </location>
</feature>
<feature type="compositionally biased region" description="Polar residues" evidence="2">
    <location>
        <begin position="200"/>
        <end position="218"/>
    </location>
</feature>
<organism evidence="3 4">
    <name type="scientific">Ditylenchus dipsaci</name>
    <dbReference type="NCBI Taxonomy" id="166011"/>
    <lineage>
        <taxon>Eukaryota</taxon>
        <taxon>Metazoa</taxon>
        <taxon>Ecdysozoa</taxon>
        <taxon>Nematoda</taxon>
        <taxon>Chromadorea</taxon>
        <taxon>Rhabditida</taxon>
        <taxon>Tylenchina</taxon>
        <taxon>Tylenchomorpha</taxon>
        <taxon>Sphaerularioidea</taxon>
        <taxon>Anguinidae</taxon>
        <taxon>Anguininae</taxon>
        <taxon>Ditylenchus</taxon>
    </lineage>
</organism>
<evidence type="ECO:0000256" key="2">
    <source>
        <dbReference type="SAM" id="MobiDB-lite"/>
    </source>
</evidence>
<feature type="region of interest" description="Disordered" evidence="2">
    <location>
        <begin position="183"/>
        <end position="517"/>
    </location>
</feature>
<feature type="compositionally biased region" description="Basic and acidic residues" evidence="2">
    <location>
        <begin position="311"/>
        <end position="325"/>
    </location>
</feature>
<feature type="compositionally biased region" description="Low complexity" evidence="2">
    <location>
        <begin position="344"/>
        <end position="375"/>
    </location>
</feature>
<feature type="compositionally biased region" description="Low complexity" evidence="2">
    <location>
        <begin position="187"/>
        <end position="199"/>
    </location>
</feature>
<feature type="compositionally biased region" description="Polar residues" evidence="2">
    <location>
        <begin position="387"/>
        <end position="396"/>
    </location>
</feature>
<sequence length="552" mass="62826">MDFDKLLAKAGSNVKKHSEKVREADLEMEIDRQRKLQRLAIQKRTEREEIKRKAPPKSESPKQRCFVIPKKAQKAEPEVDKEKLAKFLNRQEQEKRQKEIKKQKEKDELIRLRLESMGGKANKKLSKQFGKSPIELQIRYGNNSEHADILMKQQQREEEEQERLAALYRQGVSKAVQHKNKIVAKLSSSSSNKNEGSSKVPSTSNHRPESSSRPTTAPNKRPPVPASAIKSSASSNKSSTTNGGLAERKRKVPEMEDFQLLMKKAQHNRELIEKGGFPEDLPPQPKLIRRSLDDERSISKKDRQYPSMHENVSRDRPLPKHKDSFKTPFDPVPSKSFASRPNHSLAAQPSSSSKSFKTPQLPQPSSSKLSRPQQPVIKSNEKGDRSNMVSRTSQEQLEPLERPKKTIVVDPETGTVNNKKYLPGDIRYKGGPSAPPPPSVQKKIAPIKSMQEAAPKPRREENGFTKAVNASKPVTNSASGQRRPQMDSARPSSSTSSNPKTSKFKTEEEMRSEIERRRREARLMEKMLEQRRVQSEQREMDISLNKIKRMRG</sequence>
<feature type="compositionally biased region" description="Polar residues" evidence="2">
    <location>
        <begin position="472"/>
        <end position="482"/>
    </location>
</feature>
<evidence type="ECO:0000313" key="3">
    <source>
        <dbReference type="Proteomes" id="UP000887574"/>
    </source>
</evidence>
<accession>A0A915ESM5</accession>
<proteinExistence type="predicted"/>
<feature type="compositionally biased region" description="Basic and acidic residues" evidence="2">
    <location>
        <begin position="504"/>
        <end position="517"/>
    </location>
</feature>
<feature type="region of interest" description="Disordered" evidence="2">
    <location>
        <begin position="42"/>
        <end position="64"/>
    </location>
</feature>
<reference evidence="4" key="1">
    <citation type="submission" date="2022-11" db="UniProtKB">
        <authorList>
            <consortium name="WormBaseParasite"/>
        </authorList>
    </citation>
    <scope>IDENTIFICATION</scope>
</reference>
<evidence type="ECO:0000313" key="4">
    <source>
        <dbReference type="WBParaSite" id="jg9068"/>
    </source>
</evidence>
<keyword evidence="3" id="KW-1185">Reference proteome</keyword>
<feature type="compositionally biased region" description="Basic and acidic residues" evidence="2">
    <location>
        <begin position="43"/>
        <end position="52"/>
    </location>
</feature>
<feature type="coiled-coil region" evidence="1">
    <location>
        <begin position="81"/>
        <end position="115"/>
    </location>
</feature>
<feature type="region of interest" description="Disordered" evidence="2">
    <location>
        <begin position="1"/>
        <end position="20"/>
    </location>
</feature>
<evidence type="ECO:0000256" key="1">
    <source>
        <dbReference type="SAM" id="Coils"/>
    </source>
</evidence>
<feature type="compositionally biased region" description="Basic and acidic residues" evidence="2">
    <location>
        <begin position="290"/>
        <end position="304"/>
    </location>
</feature>
<dbReference type="WBParaSite" id="jg9068">
    <property type="protein sequence ID" value="jg9068"/>
    <property type="gene ID" value="jg9068"/>
</dbReference>
<name>A0A915ESM5_9BILA</name>
<dbReference type="AlphaFoldDB" id="A0A915ESM5"/>
<protein>
    <submittedName>
        <fullName evidence="4">Uncharacterized protein</fullName>
    </submittedName>
</protein>
<feature type="compositionally biased region" description="Low complexity" evidence="2">
    <location>
        <begin position="227"/>
        <end position="242"/>
    </location>
</feature>